<sequence>MISVSGKAVCRDELTYIENKLMDFLKERLSNVNKKFPGTAIFRKFDHAATFYYCSGSSNKPRCMLYLKFGYNLFYDDGRKEIFVSTLGFNTKNKREDGIGLLDVLNEIAQKFEYEIISFEADYSVQGWTKRLRLPQIVDIFPNEFNKVLLDYKNSFTEYNF</sequence>
<reference evidence="1 2" key="1">
    <citation type="submission" date="2022-04" db="EMBL/GenBank/DDBJ databases">
        <title>Occurrence of NDM-1-producing Shewanella putrefaciens and Acinetobacter portensis in a dairy farm from China.</title>
        <authorList>
            <person name="Li R."/>
            <person name="Zhang L."/>
        </authorList>
    </citation>
    <scope>NUCLEOTIDE SEQUENCE [LARGE SCALE GENOMIC DNA]</scope>
    <source>
        <strain evidence="1 2">JNE5</strain>
        <plasmid evidence="1 2">pJNE5-OXA-58</plasmid>
    </source>
</reference>
<evidence type="ECO:0000313" key="1">
    <source>
        <dbReference type="EMBL" id="UPO24914.1"/>
    </source>
</evidence>
<protein>
    <submittedName>
        <fullName evidence="1">Uncharacterized protein</fullName>
    </submittedName>
</protein>
<name>A0ABY4JZS6_9GAMM</name>
<evidence type="ECO:0000313" key="2">
    <source>
        <dbReference type="Proteomes" id="UP000831422"/>
    </source>
</evidence>
<dbReference type="Proteomes" id="UP000831422">
    <property type="component" value="Plasmid pJNE5-OXA-58"/>
</dbReference>
<geneLocation type="plasmid" evidence="1 2">
    <name>pJNE5-OXA-58</name>
</geneLocation>
<keyword evidence="1" id="KW-0614">Plasmid</keyword>
<keyword evidence="2" id="KW-1185">Reference proteome</keyword>
<organism evidence="1 2">
    <name type="scientific">Acinetobacter portensis</name>
    <dbReference type="NCBI Taxonomy" id="1839785"/>
    <lineage>
        <taxon>Bacteria</taxon>
        <taxon>Pseudomonadati</taxon>
        <taxon>Pseudomonadota</taxon>
        <taxon>Gammaproteobacteria</taxon>
        <taxon>Moraxellales</taxon>
        <taxon>Moraxellaceae</taxon>
        <taxon>Acinetobacter</taxon>
    </lineage>
</organism>
<accession>A0ABY4JZS6</accession>
<dbReference type="EMBL" id="CP096123">
    <property type="protein sequence ID" value="UPO24914.1"/>
    <property type="molecule type" value="Genomic_DNA"/>
</dbReference>
<dbReference type="RefSeq" id="WP_248102865.1">
    <property type="nucleotide sequence ID" value="NZ_CP096123.1"/>
</dbReference>
<gene>
    <name evidence="1" type="ORF">MZO21_14975</name>
</gene>
<proteinExistence type="predicted"/>